<feature type="compositionally biased region" description="Basic and acidic residues" evidence="1">
    <location>
        <begin position="141"/>
        <end position="176"/>
    </location>
</feature>
<organism evidence="2 3">
    <name type="scientific">Bemisia tabaci</name>
    <name type="common">Sweetpotato whitefly</name>
    <name type="synonym">Aleurodes tabaci</name>
    <dbReference type="NCBI Taxonomy" id="7038"/>
    <lineage>
        <taxon>Eukaryota</taxon>
        <taxon>Metazoa</taxon>
        <taxon>Ecdysozoa</taxon>
        <taxon>Arthropoda</taxon>
        <taxon>Hexapoda</taxon>
        <taxon>Insecta</taxon>
        <taxon>Pterygota</taxon>
        <taxon>Neoptera</taxon>
        <taxon>Paraneoptera</taxon>
        <taxon>Hemiptera</taxon>
        <taxon>Sternorrhyncha</taxon>
        <taxon>Aleyrodoidea</taxon>
        <taxon>Aleyrodidae</taxon>
        <taxon>Aleyrodinae</taxon>
        <taxon>Bemisia</taxon>
    </lineage>
</organism>
<reference evidence="2" key="1">
    <citation type="submission" date="2021-12" db="EMBL/GenBank/DDBJ databases">
        <authorList>
            <person name="King R."/>
        </authorList>
    </citation>
    <scope>NUCLEOTIDE SEQUENCE</scope>
</reference>
<dbReference type="EMBL" id="OU963869">
    <property type="protein sequence ID" value="CAH0394177.1"/>
    <property type="molecule type" value="Genomic_DNA"/>
</dbReference>
<proteinExistence type="predicted"/>
<feature type="compositionally biased region" description="Basic and acidic residues" evidence="1">
    <location>
        <begin position="101"/>
        <end position="121"/>
    </location>
</feature>
<gene>
    <name evidence="2" type="ORF">BEMITA_LOCUS12504</name>
</gene>
<evidence type="ECO:0000313" key="3">
    <source>
        <dbReference type="Proteomes" id="UP001152759"/>
    </source>
</evidence>
<name>A0A9P0ALJ2_BEMTA</name>
<feature type="compositionally biased region" description="Polar residues" evidence="1">
    <location>
        <begin position="122"/>
        <end position="132"/>
    </location>
</feature>
<evidence type="ECO:0000256" key="1">
    <source>
        <dbReference type="SAM" id="MobiDB-lite"/>
    </source>
</evidence>
<accession>A0A9P0ALJ2</accession>
<dbReference type="AlphaFoldDB" id="A0A9P0ALJ2"/>
<evidence type="ECO:0000313" key="2">
    <source>
        <dbReference type="EMBL" id="CAH0394177.1"/>
    </source>
</evidence>
<dbReference type="Proteomes" id="UP001152759">
    <property type="component" value="Chromosome 8"/>
</dbReference>
<keyword evidence="3" id="KW-1185">Reference proteome</keyword>
<feature type="region of interest" description="Disordered" evidence="1">
    <location>
        <begin position="99"/>
        <end position="199"/>
    </location>
</feature>
<sequence length="215" mass="24053">MLSYSPIFNRNEVSYAEILSSSSYMAVHGCNQNTVDLTQLFPDNYLHSYSVPNPSYFVENVQLNGKAQTEVLSSATMNNANADGQDGIPKMTNDIKQSIGHSKDAKNANYDEKTTESKNVAEKSQSSGSVRTLKSDKKRYSKESIVHAEDHKKAKCDEKTDKRKKDQKIVTEKSKNADSVSTLNSDKKRHSKESIVQGTRRNRLYKALEGIDCTC</sequence>
<protein>
    <submittedName>
        <fullName evidence="2">Uncharacterized protein</fullName>
    </submittedName>
</protein>